<dbReference type="GO" id="GO:0005886">
    <property type="term" value="C:plasma membrane"/>
    <property type="evidence" value="ECO:0007669"/>
    <property type="project" value="TreeGrafter"/>
</dbReference>
<dbReference type="PANTHER" id="PTHR10117:SF80">
    <property type="entry name" value="TRANSIENT-RECEPTOR-POTENTIAL-LIKE PROTEIN"/>
    <property type="match status" value="1"/>
</dbReference>
<proteinExistence type="predicted"/>
<keyword evidence="4" id="KW-1133">Transmembrane helix</keyword>
<keyword evidence="3" id="KW-0407">Ion channel</keyword>
<organism evidence="5 6">
    <name type="scientific">Araneus ventricosus</name>
    <name type="common">Orbweaver spider</name>
    <name type="synonym">Epeira ventricosa</name>
    <dbReference type="NCBI Taxonomy" id="182803"/>
    <lineage>
        <taxon>Eukaryota</taxon>
        <taxon>Metazoa</taxon>
        <taxon>Ecdysozoa</taxon>
        <taxon>Arthropoda</taxon>
        <taxon>Chelicerata</taxon>
        <taxon>Arachnida</taxon>
        <taxon>Araneae</taxon>
        <taxon>Araneomorphae</taxon>
        <taxon>Entelegynae</taxon>
        <taxon>Araneoidea</taxon>
        <taxon>Araneidae</taxon>
        <taxon>Araneus</taxon>
    </lineage>
</organism>
<keyword evidence="6" id="KW-1185">Reference proteome</keyword>
<dbReference type="GO" id="GO:0034703">
    <property type="term" value="C:cation channel complex"/>
    <property type="evidence" value="ECO:0007669"/>
    <property type="project" value="TreeGrafter"/>
</dbReference>
<evidence type="ECO:0000313" key="5">
    <source>
        <dbReference type="EMBL" id="GBO43300.1"/>
    </source>
</evidence>
<evidence type="ECO:0000256" key="4">
    <source>
        <dbReference type="SAM" id="Phobius"/>
    </source>
</evidence>
<dbReference type="InterPro" id="IPR002153">
    <property type="entry name" value="TRPC_channel"/>
</dbReference>
<evidence type="ECO:0000256" key="1">
    <source>
        <dbReference type="ARBA" id="ARBA00022448"/>
    </source>
</evidence>
<dbReference type="GO" id="GO:0051480">
    <property type="term" value="P:regulation of cytosolic calcium ion concentration"/>
    <property type="evidence" value="ECO:0007669"/>
    <property type="project" value="TreeGrafter"/>
</dbReference>
<keyword evidence="4" id="KW-0812">Transmembrane</keyword>
<feature type="transmembrane region" description="Helical" evidence="4">
    <location>
        <begin position="28"/>
        <end position="51"/>
    </location>
</feature>
<dbReference type="GO" id="GO:0015279">
    <property type="term" value="F:store-operated calcium channel activity"/>
    <property type="evidence" value="ECO:0007669"/>
    <property type="project" value="TreeGrafter"/>
</dbReference>
<protein>
    <submittedName>
        <fullName evidence="5">Short transient receptor potential channel 5</fullName>
    </submittedName>
</protein>
<keyword evidence="1" id="KW-0813">Transport</keyword>
<dbReference type="AlphaFoldDB" id="A0A4Y2X3D7"/>
<evidence type="ECO:0000256" key="2">
    <source>
        <dbReference type="ARBA" id="ARBA00023065"/>
    </source>
</evidence>
<evidence type="ECO:0000256" key="3">
    <source>
        <dbReference type="ARBA" id="ARBA00023303"/>
    </source>
</evidence>
<feature type="non-terminal residue" evidence="5">
    <location>
        <position position="1"/>
    </location>
</feature>
<dbReference type="EMBL" id="BGPR01069678">
    <property type="protein sequence ID" value="GBO43300.1"/>
    <property type="molecule type" value="Genomic_DNA"/>
</dbReference>
<evidence type="ECO:0000313" key="6">
    <source>
        <dbReference type="Proteomes" id="UP000499080"/>
    </source>
</evidence>
<name>A0A4Y2X3D7_ARAVE</name>
<keyword evidence="2" id="KW-0406">Ion transport</keyword>
<keyword evidence="4" id="KW-0472">Membrane</keyword>
<dbReference type="Proteomes" id="UP000499080">
    <property type="component" value="Unassembled WGS sequence"/>
</dbReference>
<comment type="caution">
    <text evidence="5">The sequence shown here is derived from an EMBL/GenBank/DDBJ whole genome shotgun (WGS) entry which is preliminary data.</text>
</comment>
<feature type="transmembrane region" description="Helical" evidence="4">
    <location>
        <begin position="105"/>
        <end position="124"/>
    </location>
</feature>
<feature type="transmembrane region" description="Helical" evidence="4">
    <location>
        <begin position="63"/>
        <end position="85"/>
    </location>
</feature>
<keyword evidence="5" id="KW-0675">Receptor</keyword>
<dbReference type="GO" id="GO:0070679">
    <property type="term" value="F:inositol 1,4,5 trisphosphate binding"/>
    <property type="evidence" value="ECO:0007669"/>
    <property type="project" value="TreeGrafter"/>
</dbReference>
<reference evidence="5 6" key="1">
    <citation type="journal article" date="2019" name="Sci. Rep.">
        <title>Orb-weaving spider Araneus ventricosus genome elucidates the spidroin gene catalogue.</title>
        <authorList>
            <person name="Kono N."/>
            <person name="Nakamura H."/>
            <person name="Ohtoshi R."/>
            <person name="Moran D.A.P."/>
            <person name="Shinohara A."/>
            <person name="Yoshida Y."/>
            <person name="Fujiwara M."/>
            <person name="Mori M."/>
            <person name="Tomita M."/>
            <person name="Arakawa K."/>
        </authorList>
    </citation>
    <scope>NUCLEOTIDE SEQUENCE [LARGE SCALE GENOMIC DNA]</scope>
</reference>
<dbReference type="OrthoDB" id="2373987at2759"/>
<accession>A0A4Y2X3D7</accession>
<sequence>FVAHPNCQQLLTSIWYEGFPVWRRRNGFMKILLCCGLIACIPAISLYYLFCPRSKMGKLVRSPFMKFIYHSASFGCFLLLLVLASTRTEGSERSRQNIRGPPPSLVEWLIFFWVTVFGSNLLLYSVAYSSKHLEPECPKGLPLDTGRDSEMAIEEFLPHMPSCRIL</sequence>
<gene>
    <name evidence="5" type="primary">TRPC5_1</name>
    <name evidence="5" type="ORF">AVEN_185903_1</name>
</gene>
<dbReference type="PANTHER" id="PTHR10117">
    <property type="entry name" value="TRANSIENT RECEPTOR POTENTIAL CHANNEL"/>
    <property type="match status" value="1"/>
</dbReference>
<dbReference type="GO" id="GO:0007338">
    <property type="term" value="P:single fertilization"/>
    <property type="evidence" value="ECO:0007669"/>
    <property type="project" value="TreeGrafter"/>
</dbReference>